<protein>
    <submittedName>
        <fullName evidence="2">Uncharacterized protein</fullName>
    </submittedName>
</protein>
<organism evidence="2">
    <name type="scientific">marine sediment metagenome</name>
    <dbReference type="NCBI Taxonomy" id="412755"/>
    <lineage>
        <taxon>unclassified sequences</taxon>
        <taxon>metagenomes</taxon>
        <taxon>ecological metagenomes</taxon>
    </lineage>
</organism>
<feature type="transmembrane region" description="Helical" evidence="1">
    <location>
        <begin position="37"/>
        <end position="57"/>
    </location>
</feature>
<feature type="transmembrane region" description="Helical" evidence="1">
    <location>
        <begin position="109"/>
        <end position="130"/>
    </location>
</feature>
<keyword evidence="1" id="KW-0472">Membrane</keyword>
<evidence type="ECO:0000313" key="2">
    <source>
        <dbReference type="EMBL" id="GAG28871.1"/>
    </source>
</evidence>
<proteinExistence type="predicted"/>
<sequence length="147" mass="16848">MLIARSFLVFTFGLFAISAQALLFREFSSSFESNDIAVGIFFGSWFFWIAFSAWLIYKWHKLAEMLSKNVEFLLLAYIPAFILQLLLIIQARKLAGIESYALFPLKYMFTLSVMVNAPVSCITGFLFPSACRWLQEDRKIPVSGVYV</sequence>
<accession>X0XVQ8</accession>
<keyword evidence="1" id="KW-0812">Transmembrane</keyword>
<dbReference type="AlphaFoldDB" id="X0XVQ8"/>
<keyword evidence="1" id="KW-1133">Transmembrane helix</keyword>
<reference evidence="2" key="1">
    <citation type="journal article" date="2014" name="Front. Microbiol.">
        <title>High frequency of phylogenetically diverse reductive dehalogenase-homologous genes in deep subseafloor sedimentary metagenomes.</title>
        <authorList>
            <person name="Kawai M."/>
            <person name="Futagami T."/>
            <person name="Toyoda A."/>
            <person name="Takaki Y."/>
            <person name="Nishi S."/>
            <person name="Hori S."/>
            <person name="Arai W."/>
            <person name="Tsubouchi T."/>
            <person name="Morono Y."/>
            <person name="Uchiyama I."/>
            <person name="Ito T."/>
            <person name="Fujiyama A."/>
            <person name="Inagaki F."/>
            <person name="Takami H."/>
        </authorList>
    </citation>
    <scope>NUCLEOTIDE SEQUENCE</scope>
    <source>
        <strain evidence="2">Expedition CK06-06</strain>
    </source>
</reference>
<comment type="caution">
    <text evidence="2">The sequence shown here is derived from an EMBL/GenBank/DDBJ whole genome shotgun (WGS) entry which is preliminary data.</text>
</comment>
<feature type="transmembrane region" description="Helical" evidence="1">
    <location>
        <begin position="69"/>
        <end position="89"/>
    </location>
</feature>
<name>X0XVQ8_9ZZZZ</name>
<evidence type="ECO:0000256" key="1">
    <source>
        <dbReference type="SAM" id="Phobius"/>
    </source>
</evidence>
<feature type="non-terminal residue" evidence="2">
    <location>
        <position position="147"/>
    </location>
</feature>
<gene>
    <name evidence="2" type="ORF">S01H1_69749</name>
</gene>
<dbReference type="EMBL" id="BARS01046329">
    <property type="protein sequence ID" value="GAG28871.1"/>
    <property type="molecule type" value="Genomic_DNA"/>
</dbReference>